<protein>
    <recommendedName>
        <fullName evidence="1">Nonsense-mediated mRNA decay factor</fullName>
    </recommendedName>
</protein>
<dbReference type="GO" id="GO:0005634">
    <property type="term" value="C:nucleus"/>
    <property type="evidence" value="ECO:0007669"/>
    <property type="project" value="UniProtKB-SubCell"/>
</dbReference>
<feature type="region of interest" description="Disordered" evidence="2">
    <location>
        <begin position="685"/>
        <end position="704"/>
    </location>
</feature>
<feature type="domain" description="Telomerase activating protein Est1-like N-terminal" evidence="4">
    <location>
        <begin position="85"/>
        <end position="198"/>
    </location>
</feature>
<name>A0A194US08_CYTMA</name>
<feature type="region of interest" description="Disordered" evidence="2">
    <location>
        <begin position="831"/>
        <end position="863"/>
    </location>
</feature>
<dbReference type="PANTHER" id="PTHR15696">
    <property type="entry name" value="SMG-7 SUPPRESSOR WITH MORPHOLOGICAL EFFECT ON GENITALIA PROTEIN 7"/>
    <property type="match status" value="1"/>
</dbReference>
<evidence type="ECO:0000256" key="2">
    <source>
        <dbReference type="SAM" id="MobiDB-lite"/>
    </source>
</evidence>
<organism evidence="5 6">
    <name type="scientific">Cytospora mali</name>
    <name type="common">Apple Valsa canker fungus</name>
    <name type="synonym">Valsa mali</name>
    <dbReference type="NCBI Taxonomy" id="578113"/>
    <lineage>
        <taxon>Eukaryota</taxon>
        <taxon>Fungi</taxon>
        <taxon>Dikarya</taxon>
        <taxon>Ascomycota</taxon>
        <taxon>Pezizomycotina</taxon>
        <taxon>Sordariomycetes</taxon>
        <taxon>Sordariomycetidae</taxon>
        <taxon>Diaporthales</taxon>
        <taxon>Cytosporaceae</taxon>
        <taxon>Cytospora</taxon>
    </lineage>
</organism>
<feature type="compositionally biased region" description="Low complexity" evidence="2">
    <location>
        <begin position="831"/>
        <end position="843"/>
    </location>
</feature>
<feature type="region of interest" description="Disordered" evidence="2">
    <location>
        <begin position="740"/>
        <end position="786"/>
    </location>
</feature>
<dbReference type="SUPFAM" id="SSF48452">
    <property type="entry name" value="TPR-like"/>
    <property type="match status" value="1"/>
</dbReference>
<dbReference type="STRING" id="694573.A0A194US08"/>
<feature type="compositionally biased region" description="Polar residues" evidence="2">
    <location>
        <begin position="775"/>
        <end position="785"/>
    </location>
</feature>
<feature type="domain" description="DNA/RNA-binding" evidence="3">
    <location>
        <begin position="209"/>
        <end position="493"/>
    </location>
</feature>
<dbReference type="InterPro" id="IPR011990">
    <property type="entry name" value="TPR-like_helical_dom_sf"/>
</dbReference>
<accession>A0A194US08</accession>
<evidence type="ECO:0000259" key="4">
    <source>
        <dbReference type="Pfam" id="PF10374"/>
    </source>
</evidence>
<comment type="subcellular location">
    <subcellularLocation>
        <location evidence="1">Nucleus</location>
    </subcellularLocation>
</comment>
<evidence type="ECO:0000313" key="6">
    <source>
        <dbReference type="Proteomes" id="UP000078576"/>
    </source>
</evidence>
<dbReference type="PANTHER" id="PTHR15696:SF36">
    <property type="entry name" value="NONSENSE-MEDIATED MRNA DECAY FACTOR"/>
    <property type="match status" value="1"/>
</dbReference>
<dbReference type="Pfam" id="PF10373">
    <property type="entry name" value="EST1_DNA_bind"/>
    <property type="match status" value="1"/>
</dbReference>
<evidence type="ECO:0000259" key="3">
    <source>
        <dbReference type="Pfam" id="PF10373"/>
    </source>
</evidence>
<dbReference type="Proteomes" id="UP000078576">
    <property type="component" value="Unassembled WGS sequence"/>
</dbReference>
<keyword evidence="1" id="KW-0866">Nonsense-mediated mRNA decay</keyword>
<comment type="function">
    <text evidence="1">Plays a role in nonsense-mediated mRNA decay.</text>
</comment>
<keyword evidence="6" id="KW-1185">Reference proteome</keyword>
<dbReference type="InterPro" id="IPR018834">
    <property type="entry name" value="DNA/RNA-bd_Est1-type"/>
</dbReference>
<dbReference type="Pfam" id="PF10374">
    <property type="entry name" value="EST1"/>
    <property type="match status" value="1"/>
</dbReference>
<keyword evidence="1" id="KW-0539">Nucleus</keyword>
<dbReference type="EMBL" id="KN714673">
    <property type="protein sequence ID" value="KUI54411.1"/>
    <property type="molecule type" value="Genomic_DNA"/>
</dbReference>
<proteinExistence type="predicted"/>
<dbReference type="InterPro" id="IPR019458">
    <property type="entry name" value="Est1-like_N"/>
</dbReference>
<evidence type="ECO:0000256" key="1">
    <source>
        <dbReference type="RuleBase" id="RU369098"/>
    </source>
</evidence>
<dbReference type="InterPro" id="IPR045153">
    <property type="entry name" value="Est1/Ebs1-like"/>
</dbReference>
<gene>
    <name evidence="5" type="ORF">VP1G_01834</name>
</gene>
<dbReference type="GO" id="GO:0000184">
    <property type="term" value="P:nuclear-transcribed mRNA catabolic process, nonsense-mediated decay"/>
    <property type="evidence" value="ECO:0007669"/>
    <property type="project" value="UniProtKB-KW"/>
</dbReference>
<dbReference type="OrthoDB" id="69928at2759"/>
<dbReference type="AlphaFoldDB" id="A0A194US08"/>
<reference evidence="6" key="1">
    <citation type="submission" date="2014-12" db="EMBL/GenBank/DDBJ databases">
        <title>Genome Sequence of Valsa Canker Pathogens Uncovers a Specific Adaption of Colonization on Woody Bark.</title>
        <authorList>
            <person name="Yin Z."/>
            <person name="Liu H."/>
            <person name="Gao X."/>
            <person name="Li Z."/>
            <person name="Song N."/>
            <person name="Ke X."/>
            <person name="Dai Q."/>
            <person name="Wu Y."/>
            <person name="Sun Y."/>
            <person name="Xu J.-R."/>
            <person name="Kang Z.K."/>
            <person name="Wang L."/>
            <person name="Huang L."/>
        </authorList>
    </citation>
    <scope>NUCLEOTIDE SEQUENCE [LARGE SCALE GENOMIC DNA]</scope>
    <source>
        <strain evidence="6">SXYL134</strain>
    </source>
</reference>
<sequence length="1025" mass="112866">MDTPAPEMDTPAARAQAYWQEAKKLHLKIVRDIDHLKKGTSSRSEEEQLKMLEENIAHFRLRYVYTIGQDPRYIHKKQGPSKQDAEDVLWQLHIYINKAYRDILNDRLRGQQNVITRRKVEKLYINYLKTAQAFYQGYFQRLQSAHGLPQIPRINSVLKLQAPEVDERQSQLISAEDILRSFHSTLLHLGDLARWRHKARPKPDGFKMALLYYDLAHDVRPTSGDAHHQMGMIYIEEHNHLLVVYHLYRSLAIELPHGNSTRNLEIEFKQLLQSTAPTRRAGPPDPNDAFSNWFVKLHARFYKGEQFSQQAELENEVLYRLEMMLKKPASLPLILKMVLINIAAYYVAKSRVEKNWTLEASNSCQFILGLNVKWILILSRLLQSELQEFSKAAAPAEDDELSVDDGTKPAGKFSAFTENILPLMRIYTAWLYIYRADVVGFQEHLGNSVYDMYRNLAHALTAVAKEFKGVAPMDTSPYLLPEDVVALGMKPFDDPTMATICRLHIALDSNTFKPHWEDSGLPRNGPETEMRARVYDLMNCGFSLALDDFFPLAARLPPEGSDDAITMTYVEGGKAPRTVQDAAVSSQIPSPADQVDQLEGQFRNLRPSQEDHRVRQASTDNSGVTAMPAIDNIGHAHVRAPSGSTTLQAAPAYDQAGGMDPVETESDLNLDAQMHALVDDLLDEDGSGLTKRQSRPRSTTTGLEASSYGMHTATAHQVFGGIQTPGHVAGAPFGKVSPWGSYVSPPQNGASRRESTTPQYDEGFHLGAGSPIRAQRTSSTSSLQPNFPAFTPGPRVQPGSDLSALFTSNTAQTPGGQFNQAGLGFCGRSSSGLSGKLQGSRGSIGHSRQRLGGSTDSSGASPFFSPKLNAGTYEITSGAQNVGQINPLANGASPPPGFGIGPSSFSTVFSQTASGLPPVNSPFGLPAGQLDGSFDQGEIYSYNQQFAGPLPAYKQPNNMNAVCNGNVYDATTAFGRGLIASKDDPTHFRNAVKGTHMSKAVAAADAFDRAILERALTEDNPRPKR</sequence>
<evidence type="ECO:0000313" key="5">
    <source>
        <dbReference type="EMBL" id="KUI54411.1"/>
    </source>
</evidence>
<dbReference type="Gene3D" id="1.25.40.10">
    <property type="entry name" value="Tetratricopeptide repeat domain"/>
    <property type="match status" value="1"/>
</dbReference>